<evidence type="ECO:0000256" key="1">
    <source>
        <dbReference type="SAM" id="MobiDB-lite"/>
    </source>
</evidence>
<feature type="region of interest" description="Disordered" evidence="1">
    <location>
        <begin position="297"/>
        <end position="335"/>
    </location>
</feature>
<evidence type="ECO:0000313" key="4">
    <source>
        <dbReference type="Proteomes" id="UP000299102"/>
    </source>
</evidence>
<dbReference type="PANTHER" id="PTHR46599">
    <property type="entry name" value="PIGGYBAC TRANSPOSABLE ELEMENT-DERIVED PROTEIN 4"/>
    <property type="match status" value="1"/>
</dbReference>
<name>A0A4C1XNM5_EUMVA</name>
<feature type="compositionally biased region" description="Polar residues" evidence="1">
    <location>
        <begin position="307"/>
        <end position="321"/>
    </location>
</feature>
<sequence length="335" mass="38198">MDHFNASFQNALNNTEKQSIDEHMIKFKGHNAMKQYIKNKPVKWGFKLWCRCDAATGYLFEFDLYTGKRTSGIEYGLGESVILQLTRKVEGLGCEIYMDNFFNSPLLQYKLVDQNTKACGTVRTNRKHLPKSAPIDRSMKRGDIYTASFHGISYVKWMDNKAVHLLTNFLSPIEIDTVKRRKAGSADKIDFRQVVARSLINGFSMRQRGFPTTKTSAVGKSVKRQLPSHPMEKSNTRKRIGLWAFSLEDERMRSRHAEMMKFKDSYVDIIEISDDALAIPSDTLAVEYLLWQKSSNDARQSEETSRRTSICPSTDTKQTHAASCRPAEVIANPGD</sequence>
<comment type="caution">
    <text evidence="3">The sequence shown here is derived from an EMBL/GenBank/DDBJ whole genome shotgun (WGS) entry which is preliminary data.</text>
</comment>
<dbReference type="Pfam" id="PF13843">
    <property type="entry name" value="DDE_Tnp_1_7"/>
    <property type="match status" value="1"/>
</dbReference>
<dbReference type="AlphaFoldDB" id="A0A4C1XNM5"/>
<dbReference type="Proteomes" id="UP000299102">
    <property type="component" value="Unassembled WGS sequence"/>
</dbReference>
<dbReference type="STRING" id="151549.A0A4C1XNM5"/>
<feature type="domain" description="PiggyBac transposable element-derived protein" evidence="2">
    <location>
        <begin position="1"/>
        <end position="183"/>
    </location>
</feature>
<dbReference type="InterPro" id="IPR029526">
    <property type="entry name" value="PGBD"/>
</dbReference>
<reference evidence="3 4" key="1">
    <citation type="journal article" date="2019" name="Commun. Biol.">
        <title>The bagworm genome reveals a unique fibroin gene that provides high tensile strength.</title>
        <authorList>
            <person name="Kono N."/>
            <person name="Nakamura H."/>
            <person name="Ohtoshi R."/>
            <person name="Tomita M."/>
            <person name="Numata K."/>
            <person name="Arakawa K."/>
        </authorList>
    </citation>
    <scope>NUCLEOTIDE SEQUENCE [LARGE SCALE GENOMIC DNA]</scope>
</reference>
<feature type="region of interest" description="Disordered" evidence="1">
    <location>
        <begin position="214"/>
        <end position="233"/>
    </location>
</feature>
<proteinExistence type="predicted"/>
<accession>A0A4C1XNM5</accession>
<keyword evidence="4" id="KW-1185">Reference proteome</keyword>
<gene>
    <name evidence="3" type="primary">PGBD4</name>
    <name evidence="3" type="ORF">EVAR_39518_1</name>
</gene>
<protein>
    <submittedName>
        <fullName evidence="3">PiggyBac transposable element-derived protein 4</fullName>
    </submittedName>
</protein>
<dbReference type="PANTHER" id="PTHR46599:SF3">
    <property type="entry name" value="PIGGYBAC TRANSPOSABLE ELEMENT-DERIVED PROTEIN 4"/>
    <property type="match status" value="1"/>
</dbReference>
<dbReference type="EMBL" id="BGZK01000882">
    <property type="protein sequence ID" value="GBP63857.1"/>
    <property type="molecule type" value="Genomic_DNA"/>
</dbReference>
<evidence type="ECO:0000259" key="2">
    <source>
        <dbReference type="Pfam" id="PF13843"/>
    </source>
</evidence>
<dbReference type="OrthoDB" id="118105at2759"/>
<evidence type="ECO:0000313" key="3">
    <source>
        <dbReference type="EMBL" id="GBP63857.1"/>
    </source>
</evidence>
<organism evidence="3 4">
    <name type="scientific">Eumeta variegata</name>
    <name type="common">Bagworm moth</name>
    <name type="synonym">Eumeta japonica</name>
    <dbReference type="NCBI Taxonomy" id="151549"/>
    <lineage>
        <taxon>Eukaryota</taxon>
        <taxon>Metazoa</taxon>
        <taxon>Ecdysozoa</taxon>
        <taxon>Arthropoda</taxon>
        <taxon>Hexapoda</taxon>
        <taxon>Insecta</taxon>
        <taxon>Pterygota</taxon>
        <taxon>Neoptera</taxon>
        <taxon>Endopterygota</taxon>
        <taxon>Lepidoptera</taxon>
        <taxon>Glossata</taxon>
        <taxon>Ditrysia</taxon>
        <taxon>Tineoidea</taxon>
        <taxon>Psychidae</taxon>
        <taxon>Oiketicinae</taxon>
        <taxon>Eumeta</taxon>
    </lineage>
</organism>